<keyword evidence="2" id="KW-0479">Metal-binding</keyword>
<evidence type="ECO:0000256" key="4">
    <source>
        <dbReference type="ARBA" id="ARBA00022842"/>
    </source>
</evidence>
<dbReference type="InterPro" id="IPR000086">
    <property type="entry name" value="NUDIX_hydrolase_dom"/>
</dbReference>
<dbReference type="SUPFAM" id="SSF55811">
    <property type="entry name" value="Nudix"/>
    <property type="match status" value="1"/>
</dbReference>
<dbReference type="Pfam" id="PF00293">
    <property type="entry name" value="NUDIX"/>
    <property type="match status" value="1"/>
</dbReference>
<evidence type="ECO:0000256" key="2">
    <source>
        <dbReference type="ARBA" id="ARBA00022723"/>
    </source>
</evidence>
<comment type="cofactor">
    <cofactor evidence="1">
        <name>Mg(2+)</name>
        <dbReference type="ChEBI" id="CHEBI:18420"/>
    </cofactor>
</comment>
<name>A0A1F5H3U7_9BACT</name>
<evidence type="ECO:0000313" key="6">
    <source>
        <dbReference type="EMBL" id="OGD98842.1"/>
    </source>
</evidence>
<dbReference type="InterPro" id="IPR055295">
    <property type="entry name" value="NUDT22/NUDT9-like"/>
</dbReference>
<dbReference type="GO" id="GO:0052751">
    <property type="term" value="F:GDP-mannose hydrolase activity"/>
    <property type="evidence" value="ECO:0007669"/>
    <property type="project" value="TreeGrafter"/>
</dbReference>
<dbReference type="PANTHER" id="PTHR31835">
    <property type="entry name" value="URIDINE DIPHOSPHATE GLUCOSE PYROPHOSPHATASE"/>
    <property type="match status" value="1"/>
</dbReference>
<dbReference type="Proteomes" id="UP000176740">
    <property type="component" value="Unassembled WGS sequence"/>
</dbReference>
<keyword evidence="3" id="KW-0378">Hydrolase</keyword>
<keyword evidence="4" id="KW-0460">Magnesium</keyword>
<evidence type="ECO:0000256" key="1">
    <source>
        <dbReference type="ARBA" id="ARBA00001946"/>
    </source>
</evidence>
<organism evidence="6 7">
    <name type="scientific">Candidatus Curtissbacteria bacterium RIFCSPLOWO2_01_FULL_38_11b</name>
    <dbReference type="NCBI Taxonomy" id="1797725"/>
    <lineage>
        <taxon>Bacteria</taxon>
        <taxon>Candidatus Curtissiibacteriota</taxon>
    </lineage>
</organism>
<dbReference type="STRING" id="1797725.A3A49_02850"/>
<gene>
    <name evidence="6" type="ORF">A3A49_02850</name>
</gene>
<protein>
    <recommendedName>
        <fullName evidence="5">Nudix hydrolase domain-containing protein</fullName>
    </recommendedName>
</protein>
<feature type="domain" description="Nudix hydrolase" evidence="5">
    <location>
        <begin position="117"/>
        <end position="261"/>
    </location>
</feature>
<dbReference type="PANTHER" id="PTHR31835:SF1">
    <property type="entry name" value="URIDINE DIPHOSPHATE GLUCOSE PYROPHOSPHATASE NUDT22"/>
    <property type="match status" value="1"/>
</dbReference>
<evidence type="ECO:0000259" key="5">
    <source>
        <dbReference type="PROSITE" id="PS51462"/>
    </source>
</evidence>
<evidence type="ECO:0000313" key="7">
    <source>
        <dbReference type="Proteomes" id="UP000176740"/>
    </source>
</evidence>
<proteinExistence type="predicted"/>
<evidence type="ECO:0000256" key="3">
    <source>
        <dbReference type="ARBA" id="ARBA00022801"/>
    </source>
</evidence>
<dbReference type="Gene3D" id="3.90.79.10">
    <property type="entry name" value="Nucleoside Triphosphate Pyrophosphohydrolase"/>
    <property type="match status" value="1"/>
</dbReference>
<dbReference type="GO" id="GO:0046872">
    <property type="term" value="F:metal ion binding"/>
    <property type="evidence" value="ECO:0007669"/>
    <property type="project" value="UniProtKB-KW"/>
</dbReference>
<dbReference type="EMBL" id="MFBO01000003">
    <property type="protein sequence ID" value="OGD98842.1"/>
    <property type="molecule type" value="Genomic_DNA"/>
</dbReference>
<accession>A0A1F5H3U7</accession>
<reference evidence="6 7" key="1">
    <citation type="journal article" date="2016" name="Nat. Commun.">
        <title>Thousands of microbial genomes shed light on interconnected biogeochemical processes in an aquifer system.</title>
        <authorList>
            <person name="Anantharaman K."/>
            <person name="Brown C.T."/>
            <person name="Hug L.A."/>
            <person name="Sharon I."/>
            <person name="Castelle C.J."/>
            <person name="Probst A.J."/>
            <person name="Thomas B.C."/>
            <person name="Singh A."/>
            <person name="Wilkins M.J."/>
            <person name="Karaoz U."/>
            <person name="Brodie E.L."/>
            <person name="Williams K.H."/>
            <person name="Hubbard S.S."/>
            <person name="Banfield J.F."/>
        </authorList>
    </citation>
    <scope>NUCLEOTIDE SEQUENCE [LARGE SCALE GENOMIC DNA]</scope>
</reference>
<dbReference type="AlphaFoldDB" id="A0A1F5H3U7"/>
<sequence length="316" mass="36251">MSEAESGEPARNKEIVTPFFKLPIVGTFPRDKIVIQDTSETIIRPKEIQKRIDDNWEKRRHEVEARGGQLVDRPKINLIEVQVKDDKLHIKLGRGKYKDFVGTYETELQDTNPELVPRNFSISALLATADNHLVLLRRSRTVFQYPTWVSTFGGSVEPEDVDENGNVDPFKTVTREVSEESGISQETINDIQCLGFTKDMKTKVEDMMFLAKTRLTKKQIQEQQMDQHLEEGASVFVLSDPDEVRKKVLEFSKVFVSDGAAILALYGRQKFGEDWFSFVINRLKRRGNVYASLTEQQRKIIEQRLIEKLGRVASSS</sequence>
<comment type="caution">
    <text evidence="6">The sequence shown here is derived from an EMBL/GenBank/DDBJ whole genome shotgun (WGS) entry which is preliminary data.</text>
</comment>
<dbReference type="PROSITE" id="PS51462">
    <property type="entry name" value="NUDIX"/>
    <property type="match status" value="1"/>
</dbReference>
<dbReference type="InterPro" id="IPR015797">
    <property type="entry name" value="NUDIX_hydrolase-like_dom_sf"/>
</dbReference>